<dbReference type="Proteomes" id="UP000612352">
    <property type="component" value="Unassembled WGS sequence"/>
</dbReference>
<dbReference type="EMBL" id="JAEDAJ010000010">
    <property type="protein sequence ID" value="MBK0332506.1"/>
    <property type="molecule type" value="Genomic_DNA"/>
</dbReference>
<accession>A0ABS1BCX8</accession>
<reference evidence="2 3" key="1">
    <citation type="submission" date="2020-12" db="EMBL/GenBank/DDBJ databases">
        <title>Brachybacterium sp. MASK1Z-5, whole genome shotgun sequence.</title>
        <authorList>
            <person name="Tuo L."/>
        </authorList>
    </citation>
    <scope>NUCLEOTIDE SEQUENCE [LARGE SCALE GENOMIC DNA]</scope>
    <source>
        <strain evidence="2 3">MASK1Z-5</strain>
    </source>
</reference>
<keyword evidence="3" id="KW-1185">Reference proteome</keyword>
<evidence type="ECO:0000313" key="3">
    <source>
        <dbReference type="Proteomes" id="UP000612352"/>
    </source>
</evidence>
<evidence type="ECO:0000313" key="2">
    <source>
        <dbReference type="EMBL" id="MBK0332506.1"/>
    </source>
</evidence>
<protein>
    <submittedName>
        <fullName evidence="2">Uncharacterized protein</fullName>
    </submittedName>
</protein>
<feature type="region of interest" description="Disordered" evidence="1">
    <location>
        <begin position="1"/>
        <end position="20"/>
    </location>
</feature>
<sequence>MTNSSKKKTQTQSAADAAHRALAEAEDALAAVAAEVARLEGERDQILADIDAGSVLADVERLAEIDETTIPRKRERLEHVERVRSVAEQSVAAIDLAEFGAQGAGALPGEWAKFQEARAKHEAEILRAAEALKAVTEEWNSSVNSLMGKARRVGLVIGECDPLARTQVQVGTDDERRRNESVKAVLDGVVYQPVDTSRALGNVYRQTDGEVRRHLHEGRERDYLEGQAWR</sequence>
<dbReference type="RefSeq" id="WP_200503411.1">
    <property type="nucleotide sequence ID" value="NZ_JAEDAJ010000010.1"/>
</dbReference>
<proteinExistence type="predicted"/>
<gene>
    <name evidence="2" type="ORF">I8D64_13985</name>
</gene>
<name>A0ABS1BCX8_9MICO</name>
<organism evidence="2 3">
    <name type="scientific">Brachybacterium halotolerans</name>
    <dbReference type="NCBI Taxonomy" id="2795215"/>
    <lineage>
        <taxon>Bacteria</taxon>
        <taxon>Bacillati</taxon>
        <taxon>Actinomycetota</taxon>
        <taxon>Actinomycetes</taxon>
        <taxon>Micrococcales</taxon>
        <taxon>Dermabacteraceae</taxon>
        <taxon>Brachybacterium</taxon>
    </lineage>
</organism>
<evidence type="ECO:0000256" key="1">
    <source>
        <dbReference type="SAM" id="MobiDB-lite"/>
    </source>
</evidence>
<comment type="caution">
    <text evidence="2">The sequence shown here is derived from an EMBL/GenBank/DDBJ whole genome shotgun (WGS) entry which is preliminary data.</text>
</comment>